<reference evidence="2 3" key="1">
    <citation type="journal article" date="2020" name="BMC Genomics">
        <title>Intraspecific diversification of the crop wild relative Brassica cretica Lam. using demographic model selection.</title>
        <authorList>
            <person name="Kioukis A."/>
            <person name="Michalopoulou V.A."/>
            <person name="Briers L."/>
            <person name="Pirintsos S."/>
            <person name="Studholme D.J."/>
            <person name="Pavlidis P."/>
            <person name="Sarris P.F."/>
        </authorList>
    </citation>
    <scope>NUCLEOTIDE SEQUENCE [LARGE SCALE GENOMIC DNA]</scope>
    <source>
        <strain evidence="3">cv. PFS-1207/04</strain>
    </source>
</reference>
<dbReference type="EMBL" id="QGKV02000297">
    <property type="protein sequence ID" value="KAF3608175.1"/>
    <property type="molecule type" value="Genomic_DNA"/>
</dbReference>
<sequence>MVENRQRIMNPLIDVQVVPNTKAQPVIKLLGMTPSNGEGESDSPINVEDSASEVGVSNGKSPHNPGSVYTGMIFKSREAFKQHMAFYAIRKSFDSKTVDQPLTEWFYDVTAEHANGGFMLCC</sequence>
<proteinExistence type="predicted"/>
<organism evidence="2 3">
    <name type="scientific">Brassica cretica</name>
    <name type="common">Mustard</name>
    <dbReference type="NCBI Taxonomy" id="69181"/>
    <lineage>
        <taxon>Eukaryota</taxon>
        <taxon>Viridiplantae</taxon>
        <taxon>Streptophyta</taxon>
        <taxon>Embryophyta</taxon>
        <taxon>Tracheophyta</taxon>
        <taxon>Spermatophyta</taxon>
        <taxon>Magnoliopsida</taxon>
        <taxon>eudicotyledons</taxon>
        <taxon>Gunneridae</taxon>
        <taxon>Pentapetalae</taxon>
        <taxon>rosids</taxon>
        <taxon>malvids</taxon>
        <taxon>Brassicales</taxon>
        <taxon>Brassicaceae</taxon>
        <taxon>Brassiceae</taxon>
        <taxon>Brassica</taxon>
    </lineage>
</organism>
<evidence type="ECO:0000313" key="2">
    <source>
        <dbReference type="EMBL" id="KAF3608175.1"/>
    </source>
</evidence>
<keyword evidence="3" id="KW-1185">Reference proteome</keyword>
<evidence type="ECO:0000256" key="1">
    <source>
        <dbReference type="SAM" id="MobiDB-lite"/>
    </source>
</evidence>
<evidence type="ECO:0000313" key="3">
    <source>
        <dbReference type="Proteomes" id="UP000266723"/>
    </source>
</evidence>
<comment type="caution">
    <text evidence="2">The sequence shown here is derived from an EMBL/GenBank/DDBJ whole genome shotgun (WGS) entry which is preliminary data.</text>
</comment>
<feature type="region of interest" description="Disordered" evidence="1">
    <location>
        <begin position="31"/>
        <end position="63"/>
    </location>
</feature>
<protein>
    <submittedName>
        <fullName evidence="2">Uncharacterized protein</fullName>
    </submittedName>
</protein>
<gene>
    <name evidence="2" type="ORF">DY000_02045207</name>
</gene>
<accession>A0ABQ7EY26</accession>
<dbReference type="Proteomes" id="UP000266723">
    <property type="component" value="Unassembled WGS sequence"/>
</dbReference>
<name>A0ABQ7EY26_BRACR</name>